<keyword evidence="3" id="KW-1185">Reference proteome</keyword>
<sequence>MSADQVYTFSCIDGHTCGNPVRLVSGGGPLLQGNSMSERRQDFMARHDWVRRALMFEPRGHDMMSGSILYPPTRADCDVGILFIETSGCLPMCGHGTIGTVTMAIENGLAMPRVEGTLALDAPAGRVVAEYKRNGRFVDSVRIHNVPSYLAAEGVVIDVPGLGELVVDIAYGGNFYAIIDPQKNFGGIETISAGEILRLSPIVRVLINEAIDVVHPDDATIRGIRHVQWTGAPRDKRAHGRNAVFYGEKAIDRSPCGTGTSARMAQLAAKGKLREGDDFVHESIIGSLFDGRVESAATVGNFAAIRPSISGWARMHGINTIFVDPRDPFMHGFSVM</sequence>
<dbReference type="PIRSF" id="PIRSF029792">
    <property type="entry name" value="Pro_racemase"/>
    <property type="match status" value="1"/>
</dbReference>
<dbReference type="EMBL" id="JAESVA010000003">
    <property type="protein sequence ID" value="MCB8880702.1"/>
    <property type="molecule type" value="Genomic_DNA"/>
</dbReference>
<proteinExistence type="inferred from homology"/>
<dbReference type="SUPFAM" id="SSF54506">
    <property type="entry name" value="Diaminopimelate epimerase-like"/>
    <property type="match status" value="1"/>
</dbReference>
<dbReference type="InterPro" id="IPR008794">
    <property type="entry name" value="Pro_racemase_fam"/>
</dbReference>
<dbReference type="Proteomes" id="UP000721844">
    <property type="component" value="Unassembled WGS sequence"/>
</dbReference>
<dbReference type="PANTHER" id="PTHR33442:SF5">
    <property type="entry name" value="BIFUNCTIONAL TRANS-3-HYDROXY-L-PROLINE DEHYDRATASE_2-EPIMERASE"/>
    <property type="match status" value="1"/>
</dbReference>
<dbReference type="FunFam" id="3.10.310.10:FF:000005">
    <property type="entry name" value="Proline racemase"/>
    <property type="match status" value="1"/>
</dbReference>
<protein>
    <submittedName>
        <fullName evidence="2">4-hydroxyproline epimerase</fullName>
        <ecNumber evidence="2">5.1.1.8</ecNumber>
    </submittedName>
</protein>
<dbReference type="EC" id="5.1.1.8" evidence="2"/>
<dbReference type="NCBIfam" id="NF010578">
    <property type="entry name" value="PRK13971.1"/>
    <property type="match status" value="1"/>
</dbReference>
<dbReference type="RefSeq" id="WP_227307363.1">
    <property type="nucleotide sequence ID" value="NZ_JAESVA010000003.1"/>
</dbReference>
<dbReference type="Gene3D" id="3.10.310.10">
    <property type="entry name" value="Diaminopimelate Epimerase, Chain A, domain 1"/>
    <property type="match status" value="2"/>
</dbReference>
<comment type="caution">
    <text evidence="2">The sequence shown here is derived from an EMBL/GenBank/DDBJ whole genome shotgun (WGS) entry which is preliminary data.</text>
</comment>
<organism evidence="2 3">
    <name type="scientific">Acidisoma cellulosilyticum</name>
    <dbReference type="NCBI Taxonomy" id="2802395"/>
    <lineage>
        <taxon>Bacteria</taxon>
        <taxon>Pseudomonadati</taxon>
        <taxon>Pseudomonadota</taxon>
        <taxon>Alphaproteobacteria</taxon>
        <taxon>Acetobacterales</taxon>
        <taxon>Acidocellaceae</taxon>
        <taxon>Acidisoma</taxon>
    </lineage>
</organism>
<name>A0A963Z0N6_9PROT</name>
<evidence type="ECO:0000313" key="2">
    <source>
        <dbReference type="EMBL" id="MCB8880702.1"/>
    </source>
</evidence>
<dbReference type="SFLD" id="SFLDS00028">
    <property type="entry name" value="Proline_Racemase"/>
    <property type="match status" value="1"/>
</dbReference>
<dbReference type="GO" id="GO:0047580">
    <property type="term" value="F:4-hydroxyproline epimerase activity"/>
    <property type="evidence" value="ECO:0007669"/>
    <property type="project" value="UniProtKB-EC"/>
</dbReference>
<dbReference type="Pfam" id="PF05544">
    <property type="entry name" value="Pro_racemase"/>
    <property type="match status" value="1"/>
</dbReference>
<dbReference type="PANTHER" id="PTHR33442">
    <property type="entry name" value="TRANS-3-HYDROXY-L-PROLINE DEHYDRATASE"/>
    <property type="match status" value="1"/>
</dbReference>
<evidence type="ECO:0000313" key="3">
    <source>
        <dbReference type="Proteomes" id="UP000721844"/>
    </source>
</evidence>
<comment type="similarity">
    <text evidence="1">Belongs to the proline racemase family.</text>
</comment>
<keyword evidence="2" id="KW-0413">Isomerase</keyword>
<accession>A0A963Z0N6</accession>
<gene>
    <name evidence="2" type="ORF">ACELLULO517_10705</name>
</gene>
<dbReference type="AlphaFoldDB" id="A0A963Z0N6"/>
<reference evidence="2 3" key="1">
    <citation type="journal article" date="2021" name="Microorganisms">
        <title>Acidisoma silvae sp. nov. and Acidisomacellulosilytica sp. nov., Two Acidophilic Bacteria Isolated from Decaying Wood, Hydrolyzing Cellulose and Producing Poly-3-hydroxybutyrate.</title>
        <authorList>
            <person name="Mieszkin S."/>
            <person name="Pouder E."/>
            <person name="Uroz S."/>
            <person name="Simon-Colin C."/>
            <person name="Alain K."/>
        </authorList>
    </citation>
    <scope>NUCLEOTIDE SEQUENCE [LARGE SCALE GENOMIC DNA]</scope>
    <source>
        <strain evidence="2 3">HW T5.17</strain>
    </source>
</reference>
<evidence type="ECO:0000256" key="1">
    <source>
        <dbReference type="ARBA" id="ARBA00007529"/>
    </source>
</evidence>